<keyword evidence="7" id="KW-0446">Lipid-binding</keyword>
<feature type="compositionally biased region" description="Low complexity" evidence="9">
    <location>
        <begin position="780"/>
        <end position="792"/>
    </location>
</feature>
<dbReference type="EMBL" id="GL870878">
    <property type="protein sequence ID" value="EIJ88363.1"/>
    <property type="molecule type" value="Genomic_DNA"/>
</dbReference>
<dbReference type="InterPro" id="IPR031468">
    <property type="entry name" value="SMP_LBD"/>
</dbReference>
<dbReference type="Proteomes" id="UP000002872">
    <property type="component" value="Unassembled WGS sequence"/>
</dbReference>
<dbReference type="GO" id="GO:0032865">
    <property type="term" value="C:ERMES complex"/>
    <property type="evidence" value="ECO:0007669"/>
    <property type="project" value="TreeGrafter"/>
</dbReference>
<evidence type="ECO:0000256" key="6">
    <source>
        <dbReference type="ARBA" id="ARBA00023055"/>
    </source>
</evidence>
<dbReference type="PANTHER" id="PTHR13466:SF0">
    <property type="entry name" value="SMP-LTD DOMAIN-CONTAINING PROTEIN"/>
    <property type="match status" value="1"/>
</dbReference>
<dbReference type="GO" id="GO:0015914">
    <property type="term" value="P:phospholipid transport"/>
    <property type="evidence" value="ECO:0007669"/>
    <property type="project" value="TreeGrafter"/>
</dbReference>
<dbReference type="OrthoDB" id="2195965at2759"/>
<keyword evidence="4" id="KW-0256">Endoplasmic reticulum</keyword>
<keyword evidence="2" id="KW-0813">Transport</keyword>
<evidence type="ECO:0000256" key="2">
    <source>
        <dbReference type="ARBA" id="ARBA00022448"/>
    </source>
</evidence>
<reference evidence="12" key="1">
    <citation type="submission" date="2011-01" db="EMBL/GenBank/DDBJ databases">
        <title>The Genome Sequence of Nematocida parisii strain ERTm3.</title>
        <authorList>
            <consortium name="The Broad Institute Genome Sequencing Platform"/>
            <consortium name="The Broad Institute Genome Sequencing Center for Infectious Disease"/>
            <person name="Cuomo C."/>
            <person name="Troemel E."/>
            <person name="Young S.K."/>
            <person name="Zeng Q."/>
            <person name="Gargeya S."/>
            <person name="Fitzgerald M."/>
            <person name="Haas B."/>
            <person name="Abouelleil A."/>
            <person name="Alvarado L."/>
            <person name="Arachchi H.M."/>
            <person name="Berlin A."/>
            <person name="Chapman S.B."/>
            <person name="Gearin G."/>
            <person name="Goldberg J."/>
            <person name="Griggs A."/>
            <person name="Gujja S."/>
            <person name="Hansen M."/>
            <person name="Heiman D."/>
            <person name="Howarth C."/>
            <person name="Larimer J."/>
            <person name="Lui A."/>
            <person name="MacDonald P.J.P."/>
            <person name="McCowen C."/>
            <person name="Montmayeur A."/>
            <person name="Murphy C."/>
            <person name="Neiman D."/>
            <person name="Pearson M."/>
            <person name="Priest M."/>
            <person name="Roberts A."/>
            <person name="Saif S."/>
            <person name="Shea T."/>
            <person name="Sisk P."/>
            <person name="Stolte C."/>
            <person name="Sykes S."/>
            <person name="Wortman J."/>
            <person name="Nusbaum C."/>
            <person name="Birren B."/>
        </authorList>
    </citation>
    <scope>NUCLEOTIDE SEQUENCE</scope>
    <source>
        <strain evidence="12">ERTm3</strain>
    </source>
</reference>
<evidence type="ECO:0000313" key="12">
    <source>
        <dbReference type="EMBL" id="EIJ88363.1"/>
    </source>
</evidence>
<gene>
    <name evidence="12" type="ORF">NEQG_01053</name>
</gene>
<evidence type="ECO:0000256" key="8">
    <source>
        <dbReference type="ARBA" id="ARBA00023136"/>
    </source>
</evidence>
<dbReference type="FunCoup" id="I3EGL6">
    <property type="interactions" value="3"/>
</dbReference>
<keyword evidence="3 10" id="KW-0812">Transmembrane</keyword>
<dbReference type="InParanoid" id="I3EGL6"/>
<evidence type="ECO:0000259" key="11">
    <source>
        <dbReference type="PROSITE" id="PS51847"/>
    </source>
</evidence>
<evidence type="ECO:0000256" key="4">
    <source>
        <dbReference type="ARBA" id="ARBA00022824"/>
    </source>
</evidence>
<evidence type="ECO:0000256" key="5">
    <source>
        <dbReference type="ARBA" id="ARBA00022989"/>
    </source>
</evidence>
<keyword evidence="6" id="KW-0445">Lipid transport</keyword>
<feature type="region of interest" description="Disordered" evidence="9">
    <location>
        <begin position="480"/>
        <end position="502"/>
    </location>
</feature>
<organism evidence="12 13">
    <name type="scientific">Nematocida parisii (strain ERTm3)</name>
    <name type="common">Nematode killer fungus</name>
    <dbReference type="NCBI Taxonomy" id="935791"/>
    <lineage>
        <taxon>Eukaryota</taxon>
        <taxon>Fungi</taxon>
        <taxon>Fungi incertae sedis</taxon>
        <taxon>Microsporidia</taxon>
        <taxon>Nematocida</taxon>
    </lineage>
</organism>
<dbReference type="GO" id="GO:0005789">
    <property type="term" value="C:endoplasmic reticulum membrane"/>
    <property type="evidence" value="ECO:0007669"/>
    <property type="project" value="UniProtKB-SubCell"/>
</dbReference>
<dbReference type="PANTHER" id="PTHR13466">
    <property type="entry name" value="TEX2 PROTEIN-RELATED"/>
    <property type="match status" value="1"/>
</dbReference>
<accession>I3EGL6</accession>
<proteinExistence type="predicted"/>
<evidence type="ECO:0000256" key="1">
    <source>
        <dbReference type="ARBA" id="ARBA00004586"/>
    </source>
</evidence>
<evidence type="ECO:0000256" key="3">
    <source>
        <dbReference type="ARBA" id="ARBA00022692"/>
    </source>
</evidence>
<feature type="compositionally biased region" description="Basic and acidic residues" evidence="9">
    <location>
        <begin position="480"/>
        <end position="493"/>
    </location>
</feature>
<keyword evidence="8 10" id="KW-0472">Membrane</keyword>
<comment type="subcellular location">
    <subcellularLocation>
        <location evidence="1">Endoplasmic reticulum membrane</location>
    </subcellularLocation>
</comment>
<keyword evidence="5 10" id="KW-1133">Transmembrane helix</keyword>
<sequence>MTEEYKGFITGVFVGILTLLFLQMSFIAFGLRKIVVKKKYPDTYHKDLFTDPPNELASLLSIATKECTDLAWLNISLQRFFYELTKSSTFYEKVKSTLIKKMSMAFATGILKRVRFKDISFGSEAPYIKSIRALSEDEIEELLNKKELSQNKPAHFKQVYLLISMDYTANDNCIFIDADLIKGYSIPIMVKLQPFKGDLLLRMPANNYSTRFEITFIKNPGFNFSVEASFSKNDSAFFTNTLSHLIKRLCQYISKMYIFPNWYYYYLPMVVYRAKTILYTYYPWEGGSIEGPMHQAREVQNLFSLDFGIVKKWENIIFRRTKSTVNTSNTALERAEIELINKHSIITELFSRESIEVFSDVISDYESIQVVESLGVGVDLINIIIANQIYEFIRIIVDELVIYQRTEPEEPQFIAFKKETTGGITVLQYVNTTEAFYLGQFRIKKLAKKLERQEMKVLGSVKLFKFLDYSVKQAKKTKDMFKTKPEDKKESQKSSKSHSQISVKDTLKEKYISDGCVSIPENNPSEVSIIESHFKEIQKNLARPDQNIDFVINLPYTQKEISEIFNNSLLRSAILGCFTLMEDIPLTGSIRNSSMAHISGQYVQMLSYYSEEESLLIERILLSEEYQGVTAAVQILEGVLHIFVFGTKDLYLENFVKLAIPFLERNRIISLQREEITKKFVETLKDSSGFVMASDIPVVCSMQITVPNEISFDQEVLISSTPFIFRYKNENKCEITVSIKTKKNAKLEMGIIPYGETNKSEDSLSIRNEDDSTQYTLMGTQDTQDTSSSSDSIFNSSTHEEQDSTPERFTRCIHIEGDILLNKKCTVNLFTGTGLIYWCTDWQAVDKIKDEEIDGISINGSGYSSVDVPVQIYCKNSENKSVTKSILVGIIS</sequence>
<feature type="region of interest" description="Disordered" evidence="9">
    <location>
        <begin position="779"/>
        <end position="806"/>
    </location>
</feature>
<name>I3EGL6_NEMP3</name>
<keyword evidence="13" id="KW-1185">Reference proteome</keyword>
<dbReference type="HOGENOM" id="CLU_372575_0_0_1"/>
<dbReference type="GO" id="GO:0008289">
    <property type="term" value="F:lipid binding"/>
    <property type="evidence" value="ECO:0007669"/>
    <property type="project" value="UniProtKB-KW"/>
</dbReference>
<evidence type="ECO:0000256" key="10">
    <source>
        <dbReference type="SAM" id="Phobius"/>
    </source>
</evidence>
<feature type="domain" description="SMP-LTD" evidence="11">
    <location>
        <begin position="66"/>
        <end position="268"/>
    </location>
</feature>
<evidence type="ECO:0000256" key="9">
    <source>
        <dbReference type="SAM" id="MobiDB-lite"/>
    </source>
</evidence>
<dbReference type="AlphaFoldDB" id="I3EGL6"/>
<evidence type="ECO:0000313" key="13">
    <source>
        <dbReference type="Proteomes" id="UP000002872"/>
    </source>
</evidence>
<feature type="transmembrane region" description="Helical" evidence="10">
    <location>
        <begin position="12"/>
        <end position="31"/>
    </location>
</feature>
<dbReference type="GO" id="GO:1990456">
    <property type="term" value="P:mitochondrion-endoplasmic reticulum membrane tethering"/>
    <property type="evidence" value="ECO:0007669"/>
    <property type="project" value="TreeGrafter"/>
</dbReference>
<dbReference type="VEuPathDB" id="MicrosporidiaDB:NEQG_01053"/>
<dbReference type="PROSITE" id="PS51847">
    <property type="entry name" value="SMP"/>
    <property type="match status" value="1"/>
</dbReference>
<dbReference type="OMA" id="NCIFIDA"/>
<protein>
    <recommendedName>
        <fullName evidence="11">SMP-LTD domain-containing protein</fullName>
    </recommendedName>
</protein>
<evidence type="ECO:0000256" key="7">
    <source>
        <dbReference type="ARBA" id="ARBA00023121"/>
    </source>
</evidence>